<dbReference type="InterPro" id="IPR032342">
    <property type="entry name" value="DUF4861"/>
</dbReference>
<evidence type="ECO:0000313" key="2">
    <source>
        <dbReference type="EMBL" id="MBC6994627.1"/>
    </source>
</evidence>
<feature type="chain" id="PRO_5038012165" evidence="1">
    <location>
        <begin position="33"/>
        <end position="316"/>
    </location>
</feature>
<comment type="caution">
    <text evidence="2">The sequence shown here is derived from an EMBL/GenBank/DDBJ whole genome shotgun (WGS) entry which is preliminary data.</text>
</comment>
<feature type="signal peptide" evidence="1">
    <location>
        <begin position="1"/>
        <end position="32"/>
    </location>
</feature>
<keyword evidence="1" id="KW-0732">Signal</keyword>
<name>A0A923PQ12_9BACT</name>
<reference evidence="2" key="1">
    <citation type="submission" date="2020-08" db="EMBL/GenBank/DDBJ databases">
        <title>Lewinella bacteria from marine environments.</title>
        <authorList>
            <person name="Zhong Y."/>
        </authorList>
    </citation>
    <scope>NUCLEOTIDE SEQUENCE</scope>
    <source>
        <strain evidence="2">KCTC 42187</strain>
    </source>
</reference>
<dbReference type="Pfam" id="PF16153">
    <property type="entry name" value="DUF4861"/>
    <property type="match status" value="1"/>
</dbReference>
<accession>A0A923PQ12</accession>
<gene>
    <name evidence="2" type="ORF">H9S92_10665</name>
</gene>
<dbReference type="RefSeq" id="WP_187466695.1">
    <property type="nucleotide sequence ID" value="NZ_JACSIT010000100.1"/>
</dbReference>
<evidence type="ECO:0000256" key="1">
    <source>
        <dbReference type="SAM" id="SignalP"/>
    </source>
</evidence>
<dbReference type="AlphaFoldDB" id="A0A923PQ12"/>
<keyword evidence="3" id="KW-1185">Reference proteome</keyword>
<sequence>MPNLARFTLLCTCVSALLLCPACQNPTPPADAPEMRTNVRLAKRNAANEFVEDSVFTRAEDHIEQILPAIYQNEGPAWENENIGFRMYFDRRNGLDIHGKKVRDMVLDTVGLDRNNYHAMADWGMDVLKVGNSLGAGGIALLVGDSIYRLGDVAKETVRITEESPERSSFRVDYQGWEVAGRTLDLTWAFSIAAGTHHYESAVTATGLRGDEQLVIGIVNLHSDTLYTLEQDGRFVMYTHGPQAELEHYLGMALSLERGDYLRHGALGPEEQPVSSTYYVVARLREGLPTGYRFTAGWAPGHPAFIERAAFQEVIR</sequence>
<proteinExistence type="predicted"/>
<organism evidence="2 3">
    <name type="scientific">Neolewinella lacunae</name>
    <dbReference type="NCBI Taxonomy" id="1517758"/>
    <lineage>
        <taxon>Bacteria</taxon>
        <taxon>Pseudomonadati</taxon>
        <taxon>Bacteroidota</taxon>
        <taxon>Saprospiria</taxon>
        <taxon>Saprospirales</taxon>
        <taxon>Lewinellaceae</taxon>
        <taxon>Neolewinella</taxon>
    </lineage>
</organism>
<protein>
    <submittedName>
        <fullName evidence="2">DUF4861 family protein</fullName>
    </submittedName>
</protein>
<dbReference type="EMBL" id="JACSIT010000100">
    <property type="protein sequence ID" value="MBC6994627.1"/>
    <property type="molecule type" value="Genomic_DNA"/>
</dbReference>
<dbReference type="Proteomes" id="UP000650081">
    <property type="component" value="Unassembled WGS sequence"/>
</dbReference>
<evidence type="ECO:0000313" key="3">
    <source>
        <dbReference type="Proteomes" id="UP000650081"/>
    </source>
</evidence>